<keyword evidence="2" id="KW-1185">Reference proteome</keyword>
<accession>A0A544QVX4</accession>
<evidence type="ECO:0000313" key="1">
    <source>
        <dbReference type="EMBL" id="TQQ84850.1"/>
    </source>
</evidence>
<dbReference type="AlphaFoldDB" id="A0A544QVX4"/>
<organism evidence="1 2">
    <name type="scientific">Peptacetobacter hominis</name>
    <dbReference type="NCBI Taxonomy" id="2743610"/>
    <lineage>
        <taxon>Bacteria</taxon>
        <taxon>Bacillati</taxon>
        <taxon>Bacillota</taxon>
        <taxon>Clostridia</taxon>
        <taxon>Peptostreptococcales</taxon>
        <taxon>Peptostreptococcaceae</taxon>
        <taxon>Peptacetobacter</taxon>
    </lineage>
</organism>
<dbReference type="InterPro" id="IPR036457">
    <property type="entry name" value="PPM-type-like_dom_sf"/>
</dbReference>
<dbReference type="EMBL" id="SGJB01000006">
    <property type="protein sequence ID" value="TQQ84850.1"/>
    <property type="molecule type" value="Genomic_DNA"/>
</dbReference>
<sequence>MKLNIKDYSLLCNKGTAPYNEDAAGITPFGAWVLDGATGLNNKNLVSEESDARWYTQWWNTFLHENISRSDSLSEIMLEGVRKIKEEYRTLLDGDEPKKIDLPSSSIVIIKFRDDMIEYFLLGDCSLFYNDGERKIIKDRSICKFDDIVYDEMMSIPNLEKLSFDEIKSRVMNTIISNRLKKNTKGGYWILDFSEEAIRNAMHGYIQVGEKMNVMLASDGFTCASDRYGILKENELIYIAEKMGIEYIYNKIRDFEEDDYKANKMPRFKVMDDSSAIYFELYQNKGII</sequence>
<dbReference type="SUPFAM" id="SSF81606">
    <property type="entry name" value="PP2C-like"/>
    <property type="match status" value="1"/>
</dbReference>
<name>A0A544QVX4_9FIRM</name>
<protein>
    <submittedName>
        <fullName evidence="1">Uncharacterized protein</fullName>
    </submittedName>
</protein>
<reference evidence="1 2" key="1">
    <citation type="submission" date="2019-02" db="EMBL/GenBank/DDBJ databases">
        <title>Peptostreptococcaceae bacterium ZHW00191 nov., a new bacterium isolated from the human gut.</title>
        <authorList>
            <person name="Zhou H.-W."/>
            <person name="Chen X.-J."/>
        </authorList>
    </citation>
    <scope>NUCLEOTIDE SEQUENCE [LARGE SCALE GENOMIC DNA]</scope>
    <source>
        <strain evidence="1 2">ZHW00191</strain>
    </source>
</reference>
<proteinExistence type="predicted"/>
<comment type="caution">
    <text evidence="1">The sequence shown here is derived from an EMBL/GenBank/DDBJ whole genome shotgun (WGS) entry which is preliminary data.</text>
</comment>
<dbReference type="OrthoDB" id="1755431at2"/>
<dbReference type="Proteomes" id="UP000317863">
    <property type="component" value="Unassembled WGS sequence"/>
</dbReference>
<evidence type="ECO:0000313" key="2">
    <source>
        <dbReference type="Proteomes" id="UP000317863"/>
    </source>
</evidence>
<dbReference type="RefSeq" id="WP_142535679.1">
    <property type="nucleotide sequence ID" value="NZ_SGJB01000006.1"/>
</dbReference>
<gene>
    <name evidence="1" type="ORF">EXD82_04295</name>
</gene>